<dbReference type="InterPro" id="IPR036878">
    <property type="entry name" value="Glu_permease_IIB"/>
</dbReference>
<dbReference type="InterPro" id="IPR018113">
    <property type="entry name" value="PTrfase_EIIB_Cys"/>
</dbReference>
<dbReference type="GO" id="GO:0005886">
    <property type="term" value="C:plasma membrane"/>
    <property type="evidence" value="ECO:0007669"/>
    <property type="project" value="UniProtKB-SubCell"/>
</dbReference>
<reference evidence="19 20" key="1">
    <citation type="submission" date="2019-08" db="EMBL/GenBank/DDBJ databases">
        <title>Chromobacterium paludis, a novel bacterium isolated from a Maryland marsh pond.</title>
        <authorList>
            <person name="Blackburn M.B."/>
            <person name="Gundersen-Rindal D.E."/>
        </authorList>
    </citation>
    <scope>NUCLEOTIDE SEQUENCE [LARGE SCALE GENOMIC DNA]</scope>
    <source>
        <strain evidence="20">IIBBL 257-1</strain>
    </source>
</reference>
<keyword evidence="9 16" id="KW-0812">Transmembrane</keyword>
<feature type="transmembrane region" description="Helical" evidence="16">
    <location>
        <begin position="57"/>
        <end position="74"/>
    </location>
</feature>
<evidence type="ECO:0000256" key="8">
    <source>
        <dbReference type="ARBA" id="ARBA00022683"/>
    </source>
</evidence>
<evidence type="ECO:0000259" key="17">
    <source>
        <dbReference type="PROSITE" id="PS51098"/>
    </source>
</evidence>
<dbReference type="SUPFAM" id="SSF55604">
    <property type="entry name" value="Glucose permease domain IIB"/>
    <property type="match status" value="2"/>
</dbReference>
<evidence type="ECO:0000313" key="20">
    <source>
        <dbReference type="Proteomes" id="UP000322079"/>
    </source>
</evidence>
<dbReference type="GO" id="GO:0009401">
    <property type="term" value="P:phosphoenolpyruvate-dependent sugar phosphotransferase system"/>
    <property type="evidence" value="ECO:0007669"/>
    <property type="project" value="UniProtKB-KW"/>
</dbReference>
<comment type="caution">
    <text evidence="15">Lacks conserved residue(s) required for the propagation of feature annotation.</text>
</comment>
<feature type="domain" description="PTS EIIB type-1" evidence="17">
    <location>
        <begin position="405"/>
        <end position="486"/>
    </location>
</feature>
<comment type="subcellular location">
    <subcellularLocation>
        <location evidence="1">Cell membrane</location>
        <topology evidence="1">Multi-pass membrane protein</topology>
    </subcellularLocation>
</comment>
<feature type="transmembrane region" description="Helical" evidence="16">
    <location>
        <begin position="154"/>
        <end position="174"/>
    </location>
</feature>
<dbReference type="InterPro" id="IPR050429">
    <property type="entry name" value="PTS_Glucose_EIICBA"/>
</dbReference>
<comment type="catalytic activity">
    <reaction evidence="14">
        <text>N(pros)-phospho-L-histidyl-[protein] + D-glucose(out) = D-glucose 6-phosphate(in) + L-histidyl-[protein]</text>
        <dbReference type="Rhea" id="RHEA:33367"/>
        <dbReference type="Rhea" id="RHEA-COMP:9745"/>
        <dbReference type="Rhea" id="RHEA-COMP:9746"/>
        <dbReference type="ChEBI" id="CHEBI:4167"/>
        <dbReference type="ChEBI" id="CHEBI:29979"/>
        <dbReference type="ChEBI" id="CHEBI:61548"/>
        <dbReference type="ChEBI" id="CHEBI:64837"/>
        <dbReference type="EC" id="2.7.1.199"/>
    </reaction>
</comment>
<keyword evidence="7" id="KW-0808">Transferase</keyword>
<keyword evidence="11 16" id="KW-1133">Transmembrane helix</keyword>
<dbReference type="EMBL" id="CP043473">
    <property type="protein sequence ID" value="QEL54180.1"/>
    <property type="molecule type" value="Genomic_DNA"/>
</dbReference>
<dbReference type="GO" id="GO:0090564">
    <property type="term" value="F:protein-phosphocysteine-glucose phosphotransferase system transporter activity"/>
    <property type="evidence" value="ECO:0007669"/>
    <property type="project" value="TreeGrafter"/>
</dbReference>
<evidence type="ECO:0000256" key="11">
    <source>
        <dbReference type="ARBA" id="ARBA00022989"/>
    </source>
</evidence>
<organism evidence="19 20">
    <name type="scientific">Chromobacterium paludis</name>
    <dbReference type="NCBI Taxonomy" id="2605945"/>
    <lineage>
        <taxon>Bacteria</taxon>
        <taxon>Pseudomonadati</taxon>
        <taxon>Pseudomonadota</taxon>
        <taxon>Betaproteobacteria</taxon>
        <taxon>Neisseriales</taxon>
        <taxon>Chromobacteriaceae</taxon>
        <taxon>Chromobacterium</taxon>
    </lineage>
</organism>
<feature type="transmembrane region" description="Helical" evidence="16">
    <location>
        <begin position="81"/>
        <end position="103"/>
    </location>
</feature>
<dbReference type="Pfam" id="PF02378">
    <property type="entry name" value="PTS_EIIC"/>
    <property type="match status" value="1"/>
</dbReference>
<evidence type="ECO:0000256" key="2">
    <source>
        <dbReference type="ARBA" id="ARBA00011910"/>
    </source>
</evidence>
<keyword evidence="10" id="KW-0418">Kinase</keyword>
<name>A0A5C1DC76_9NEIS</name>
<dbReference type="GO" id="GO:0008982">
    <property type="term" value="F:protein-N(PI)-phosphohistidine-sugar phosphotransferase activity"/>
    <property type="evidence" value="ECO:0007669"/>
    <property type="project" value="InterPro"/>
</dbReference>
<evidence type="ECO:0000256" key="1">
    <source>
        <dbReference type="ARBA" id="ARBA00004651"/>
    </source>
</evidence>
<feature type="transmembrane region" description="Helical" evidence="16">
    <location>
        <begin position="249"/>
        <end position="270"/>
    </location>
</feature>
<evidence type="ECO:0000259" key="18">
    <source>
        <dbReference type="PROSITE" id="PS51103"/>
    </source>
</evidence>
<evidence type="ECO:0000256" key="4">
    <source>
        <dbReference type="ARBA" id="ARBA00022448"/>
    </source>
</evidence>
<feature type="transmembrane region" description="Helical" evidence="16">
    <location>
        <begin position="359"/>
        <end position="381"/>
    </location>
</feature>
<protein>
    <recommendedName>
        <fullName evidence="3">PTS system glucose-specific EIICB component</fullName>
        <ecNumber evidence="2">2.7.1.199</ecNumber>
    </recommendedName>
    <alternativeName>
        <fullName evidence="13">EIICB-Glc</fullName>
    </alternativeName>
</protein>
<dbReference type="InterPro" id="IPR011299">
    <property type="entry name" value="PTS_IIBC_glc"/>
</dbReference>
<accession>A0A5C1DC76</accession>
<evidence type="ECO:0000256" key="7">
    <source>
        <dbReference type="ARBA" id="ARBA00022679"/>
    </source>
</evidence>
<dbReference type="RefSeq" id="WP_149294575.1">
    <property type="nucleotide sequence ID" value="NZ_CP043473.1"/>
</dbReference>
<evidence type="ECO:0000256" key="9">
    <source>
        <dbReference type="ARBA" id="ARBA00022692"/>
    </source>
</evidence>
<dbReference type="Pfam" id="PF00367">
    <property type="entry name" value="PTS_EIIB"/>
    <property type="match status" value="2"/>
</dbReference>
<dbReference type="PANTHER" id="PTHR30009:SF20">
    <property type="entry name" value="PTS SYSTEM GLUCOSE-SPECIFIC EIICB COMPONENT-RELATED"/>
    <property type="match status" value="1"/>
</dbReference>
<sequence>MFSQSFAFLQKIGKSLMLPVSVLPVAGLLLGIGATDFHTTNTVVLAILSLMKNSGDVIFGNLPLIFAVGVALGFTENDGVAAIAAVIGHLVTTVTLGVMAGLMGIKPDTIMGLPSIQTGVFGGILAGCLAAYMFNRFYRISLPEYLGFFAGKRFVPIVTAISAIGLGAVLSFVWPPIGNGIKAFSQWAAVSDPRTAATVYGFVERMLIPFGLHHIWNVPFFFEMGDFVDATGKHIHGDINRFFAGDHTAGVLSGAFLFKMFGLPAAAIAIWHSAKPENRAKVGGIMISAALTSFLTGITEPIEFSFLFVAPVLYVIHALLAASTQFVANTLDMHMGFTFSQGGIDFLMFNLIGDKSKHAAYVFILGPIYAVIYYSVFRFVIAKFNLKTPGREDDNGETAVAVSEDQRARELVLAFGGRSNIRSLDACITRLRIAVQDTAKVDQAKLKGMGASGVVVVGSGIQAIFGPLSENLKTDMEIYLRSAGSDAELSSAPAASAPAQAAPAAPAAAAKADVAALKQALGGNANVAKVEAIAHTRLRVELKDASRFNEAAARAAGVSAVTQVSPGTLHLIVGDQAAALAAALLA</sequence>
<dbReference type="PROSITE" id="PS51098">
    <property type="entry name" value="PTS_EIIB_TYPE_1"/>
    <property type="match status" value="2"/>
</dbReference>
<keyword evidence="5" id="KW-1003">Cell membrane</keyword>
<dbReference type="PROSITE" id="PS01035">
    <property type="entry name" value="PTS_EIIB_TYPE_1_CYS"/>
    <property type="match status" value="1"/>
</dbReference>
<dbReference type="InterPro" id="IPR001996">
    <property type="entry name" value="PTS_IIB_1"/>
</dbReference>
<evidence type="ECO:0000256" key="12">
    <source>
        <dbReference type="ARBA" id="ARBA00023136"/>
    </source>
</evidence>
<proteinExistence type="predicted"/>
<dbReference type="GO" id="GO:0055056">
    <property type="term" value="F:D-glucose transmembrane transporter activity"/>
    <property type="evidence" value="ECO:0007669"/>
    <property type="project" value="InterPro"/>
</dbReference>
<feature type="domain" description="PTS EIIC type-1" evidence="18">
    <location>
        <begin position="3"/>
        <end position="393"/>
    </location>
</feature>
<evidence type="ECO:0000256" key="5">
    <source>
        <dbReference type="ARBA" id="ARBA00022475"/>
    </source>
</evidence>
<keyword evidence="8" id="KW-0598">Phosphotransferase system</keyword>
<keyword evidence="12 16" id="KW-0472">Membrane</keyword>
<dbReference type="FunFam" id="3.30.1360.60:FF:000001">
    <property type="entry name" value="PTS system glucose-specific IIBC component PtsG"/>
    <property type="match status" value="1"/>
</dbReference>
<feature type="domain" description="PTS EIIB type-1" evidence="17">
    <location>
        <begin position="511"/>
        <end position="586"/>
    </location>
</feature>
<dbReference type="Gene3D" id="3.30.1360.60">
    <property type="entry name" value="Glucose permease domain IIB"/>
    <property type="match status" value="2"/>
</dbReference>
<feature type="transmembrane region" description="Helical" evidence="16">
    <location>
        <begin position="115"/>
        <end position="134"/>
    </location>
</feature>
<dbReference type="GO" id="GO:0016301">
    <property type="term" value="F:kinase activity"/>
    <property type="evidence" value="ECO:0007669"/>
    <property type="project" value="UniProtKB-KW"/>
</dbReference>
<dbReference type="AlphaFoldDB" id="A0A5C1DC76"/>
<dbReference type="InterPro" id="IPR013013">
    <property type="entry name" value="PTS_EIIC_1"/>
</dbReference>
<feature type="transmembrane region" description="Helical" evidence="16">
    <location>
        <begin position="304"/>
        <end position="322"/>
    </location>
</feature>
<feature type="active site" description="Phosphocysteine intermediate; for EIIB activity" evidence="15">
    <location>
        <position position="427"/>
    </location>
</feature>
<evidence type="ECO:0000313" key="19">
    <source>
        <dbReference type="EMBL" id="QEL54180.1"/>
    </source>
</evidence>
<dbReference type="NCBIfam" id="TIGR02002">
    <property type="entry name" value="PTS-II-BC-glcB"/>
    <property type="match status" value="1"/>
</dbReference>
<dbReference type="EC" id="2.7.1.199" evidence="2"/>
<evidence type="ECO:0000256" key="16">
    <source>
        <dbReference type="SAM" id="Phobius"/>
    </source>
</evidence>
<evidence type="ECO:0000256" key="14">
    <source>
        <dbReference type="ARBA" id="ARBA00047336"/>
    </source>
</evidence>
<keyword evidence="20" id="KW-1185">Reference proteome</keyword>
<keyword evidence="6 19" id="KW-0762">Sugar transport</keyword>
<evidence type="ECO:0000256" key="15">
    <source>
        <dbReference type="PROSITE-ProRule" id="PRU00421"/>
    </source>
</evidence>
<dbReference type="KEGG" id="chrm:FYK34_00555"/>
<evidence type="ECO:0000256" key="10">
    <source>
        <dbReference type="ARBA" id="ARBA00022777"/>
    </source>
</evidence>
<gene>
    <name evidence="19" type="primary">ptsG</name>
    <name evidence="19" type="ORF">FYK34_00555</name>
</gene>
<evidence type="ECO:0000256" key="6">
    <source>
        <dbReference type="ARBA" id="ARBA00022597"/>
    </source>
</evidence>
<dbReference type="PANTHER" id="PTHR30009">
    <property type="entry name" value="CYTOCHROME C-TYPE SYNTHESIS PROTEIN AND PTS TRANSMEMBRANE COMPONENT"/>
    <property type="match status" value="1"/>
</dbReference>
<evidence type="ECO:0000256" key="13">
    <source>
        <dbReference type="ARBA" id="ARBA00032303"/>
    </source>
</evidence>
<dbReference type="Proteomes" id="UP000322079">
    <property type="component" value="Chromosome"/>
</dbReference>
<keyword evidence="4" id="KW-0813">Transport</keyword>
<dbReference type="NCBIfam" id="NF008301">
    <property type="entry name" value="PRK11089.1"/>
    <property type="match status" value="1"/>
</dbReference>
<dbReference type="NCBIfam" id="TIGR00826">
    <property type="entry name" value="EIIB_glc"/>
    <property type="match status" value="1"/>
</dbReference>
<dbReference type="InterPro" id="IPR003352">
    <property type="entry name" value="PTS_EIIC"/>
</dbReference>
<evidence type="ECO:0000256" key="3">
    <source>
        <dbReference type="ARBA" id="ARBA00021468"/>
    </source>
</evidence>
<dbReference type="CDD" id="cd00212">
    <property type="entry name" value="PTS_IIB_glc"/>
    <property type="match status" value="1"/>
</dbReference>
<dbReference type="PROSITE" id="PS51103">
    <property type="entry name" value="PTS_EIIC_TYPE_1"/>
    <property type="match status" value="1"/>
</dbReference>
<dbReference type="GO" id="GO:1904659">
    <property type="term" value="P:D-glucose transmembrane transport"/>
    <property type="evidence" value="ECO:0007669"/>
    <property type="project" value="InterPro"/>
</dbReference>